<dbReference type="EMBL" id="PVLQ01000031">
    <property type="protein sequence ID" value="PRD65350.1"/>
    <property type="molecule type" value="Genomic_DNA"/>
</dbReference>
<evidence type="ECO:0000256" key="1">
    <source>
        <dbReference type="ARBA" id="ARBA00004453"/>
    </source>
</evidence>
<dbReference type="Proteomes" id="UP000238589">
    <property type="component" value="Unassembled WGS sequence"/>
</dbReference>
<reference evidence="6 7" key="1">
    <citation type="submission" date="2018-03" db="EMBL/GenBank/DDBJ databases">
        <title>Comparative genomics illustrates the genes involved in a hyperalkaliphilic mechanisms of Serpentinomonas isolated from highly-alkaline calcium-rich serpentinized springs.</title>
        <authorList>
            <person name="Suzuki S."/>
            <person name="Ishii S."/>
            <person name="Walworth N."/>
            <person name="Bird L."/>
            <person name="Kuenen J.G."/>
            <person name="Nealson K.H."/>
        </authorList>
    </citation>
    <scope>NUCLEOTIDE SEQUENCE [LARGE SCALE GENOMIC DNA]</scope>
    <source>
        <strain evidence="6 7">P1</strain>
    </source>
</reference>
<protein>
    <recommendedName>
        <fullName evidence="3">Recombination-associated protein RdgC</fullName>
    </recommendedName>
</protein>
<organism evidence="6 7">
    <name type="scientific">Malikia granosa</name>
    <dbReference type="NCBI Taxonomy" id="263067"/>
    <lineage>
        <taxon>Bacteria</taxon>
        <taxon>Pseudomonadati</taxon>
        <taxon>Pseudomonadota</taxon>
        <taxon>Betaproteobacteria</taxon>
        <taxon>Burkholderiales</taxon>
        <taxon>Comamonadaceae</taxon>
        <taxon>Malikia</taxon>
    </lineage>
</organism>
<gene>
    <name evidence="6" type="ORF">C6P64_10150</name>
</gene>
<evidence type="ECO:0000256" key="4">
    <source>
        <dbReference type="ARBA" id="ARBA00022490"/>
    </source>
</evidence>
<evidence type="ECO:0000313" key="6">
    <source>
        <dbReference type="EMBL" id="PRD65350.1"/>
    </source>
</evidence>
<evidence type="ECO:0000256" key="3">
    <source>
        <dbReference type="ARBA" id="ARBA00022296"/>
    </source>
</evidence>
<comment type="similarity">
    <text evidence="2">Belongs to the RdgC family.</text>
</comment>
<evidence type="ECO:0000313" key="7">
    <source>
        <dbReference type="Proteomes" id="UP000238589"/>
    </source>
</evidence>
<dbReference type="PANTHER" id="PTHR38103">
    <property type="entry name" value="RECOMBINATION-ASSOCIATED PROTEIN RDGC"/>
    <property type="match status" value="1"/>
</dbReference>
<keyword evidence="5" id="KW-0233">DNA recombination</keyword>
<name>A0A2S9K4G4_9BURK</name>
<dbReference type="AlphaFoldDB" id="A0A2S9K4G4"/>
<dbReference type="NCBIfam" id="NF001463">
    <property type="entry name" value="PRK00321.1-4"/>
    <property type="match status" value="1"/>
</dbReference>
<dbReference type="GO" id="GO:0000018">
    <property type="term" value="P:regulation of DNA recombination"/>
    <property type="evidence" value="ECO:0007669"/>
    <property type="project" value="TreeGrafter"/>
</dbReference>
<dbReference type="GO" id="GO:0003690">
    <property type="term" value="F:double-stranded DNA binding"/>
    <property type="evidence" value="ECO:0007669"/>
    <property type="project" value="TreeGrafter"/>
</dbReference>
<dbReference type="OrthoDB" id="5290530at2"/>
<dbReference type="PANTHER" id="PTHR38103:SF1">
    <property type="entry name" value="RECOMBINATION-ASSOCIATED PROTEIN RDGC"/>
    <property type="match status" value="1"/>
</dbReference>
<dbReference type="GO" id="GO:0043590">
    <property type="term" value="C:bacterial nucleoid"/>
    <property type="evidence" value="ECO:0007669"/>
    <property type="project" value="TreeGrafter"/>
</dbReference>
<accession>A0A2S9K4G4</accession>
<evidence type="ECO:0000256" key="2">
    <source>
        <dbReference type="ARBA" id="ARBA00008657"/>
    </source>
</evidence>
<evidence type="ECO:0000256" key="5">
    <source>
        <dbReference type="ARBA" id="ARBA00023172"/>
    </source>
</evidence>
<sequence length="299" mass="32646">MFKNVMVYRIAPGWAMEVEAMEAALAKMPFQPCGATQPESYGWAPPRGQAHGALVELVAGQRILRFMHESKAVPGSVVKRRLEERCAQIEEKEGRKPGRKESRELRDEIVQELLPMAFARTSSILVWLDLAQGRLVLDCASAGKADTLVSALVECLAGFQVSLLNTQVSPQAAMTQWLTGSADEWPEHFAPGREVELKSGDEMNSVVKFTRHPLDDEEMKRHIAQGKLPTKLALDWDGRVSFVLTEGTQLKKIAFLDGVFEEQAGAEDNGGFDSDVAIATGELAALITDLTAALGGELA</sequence>
<keyword evidence="7" id="KW-1185">Reference proteome</keyword>
<dbReference type="InterPro" id="IPR007476">
    <property type="entry name" value="RdgC"/>
</dbReference>
<dbReference type="RefSeq" id="WP_105748446.1">
    <property type="nucleotide sequence ID" value="NZ_PVLQ01000031.1"/>
</dbReference>
<proteinExistence type="inferred from homology"/>
<dbReference type="NCBIfam" id="NF001464">
    <property type="entry name" value="PRK00321.1-5"/>
    <property type="match status" value="1"/>
</dbReference>
<keyword evidence="4" id="KW-0963">Cytoplasm</keyword>
<dbReference type="Pfam" id="PF04381">
    <property type="entry name" value="RdgC"/>
    <property type="match status" value="1"/>
</dbReference>
<comment type="subcellular location">
    <subcellularLocation>
        <location evidence="1">Cytoplasm</location>
        <location evidence="1">Nucleoid</location>
    </subcellularLocation>
</comment>
<dbReference type="GO" id="GO:0006310">
    <property type="term" value="P:DNA recombination"/>
    <property type="evidence" value="ECO:0007669"/>
    <property type="project" value="UniProtKB-KW"/>
</dbReference>
<comment type="caution">
    <text evidence="6">The sequence shown here is derived from an EMBL/GenBank/DDBJ whole genome shotgun (WGS) entry which is preliminary data.</text>
</comment>